<feature type="compositionally biased region" description="Low complexity" evidence="1">
    <location>
        <begin position="366"/>
        <end position="375"/>
    </location>
</feature>
<proteinExistence type="predicted"/>
<dbReference type="EMBL" id="JWZX01003096">
    <property type="protein sequence ID" value="KOO24409.1"/>
    <property type="molecule type" value="Genomic_DNA"/>
</dbReference>
<evidence type="ECO:0000256" key="1">
    <source>
        <dbReference type="SAM" id="MobiDB-lite"/>
    </source>
</evidence>
<protein>
    <submittedName>
        <fullName evidence="2">Uncharacterized protein</fullName>
    </submittedName>
</protein>
<evidence type="ECO:0000313" key="3">
    <source>
        <dbReference type="Proteomes" id="UP000037460"/>
    </source>
</evidence>
<sequence length="396" mass="44031">MADPPVPGVQVINVPALEEEEEHADLIFGDQIYNIDIWYSVALEASQRRCFKCWIRVVAQEDAERKAWKSSMSNVFTRRAKAEEAVTGLEPVRRGKSGRRGGYDYDGGSGRDDRIQQLSSSGEDLSGWDGTGPPPPGSAYKYSGGDHRTGLHNQLVWNPVMMTWEDVPVDPESAWRALRSWRLFRIWRLRAEERKRRQEVARKAVKFMTMKGDDRLKLRGLQAFASRSPFWDPKLSSPAVIYSPDRFWCESTVHQEREGAHGWPLIKAESKSVYRFGFRIAGSGGGMVVGVSDASHPDEPLEVASAWGLHLTHGALFTKHNDRSQRGTLSTKTLLTDVFEYDDEKGEPVDNVVDLTVEVDYTHATGGQPAPGAQGFTEIPTQRSVSTGTTAAAAAP</sequence>
<accession>A0A0M0JCV4</accession>
<dbReference type="AlphaFoldDB" id="A0A0M0JCV4"/>
<gene>
    <name evidence="2" type="ORF">Ctob_004360</name>
</gene>
<feature type="compositionally biased region" description="Polar residues" evidence="1">
    <location>
        <begin position="379"/>
        <end position="388"/>
    </location>
</feature>
<evidence type="ECO:0000313" key="2">
    <source>
        <dbReference type="EMBL" id="KOO24409.1"/>
    </source>
</evidence>
<feature type="region of interest" description="Disordered" evidence="1">
    <location>
        <begin position="363"/>
        <end position="396"/>
    </location>
</feature>
<feature type="region of interest" description="Disordered" evidence="1">
    <location>
        <begin position="87"/>
        <end position="140"/>
    </location>
</feature>
<organism evidence="2 3">
    <name type="scientific">Chrysochromulina tobinii</name>
    <dbReference type="NCBI Taxonomy" id="1460289"/>
    <lineage>
        <taxon>Eukaryota</taxon>
        <taxon>Haptista</taxon>
        <taxon>Haptophyta</taxon>
        <taxon>Prymnesiophyceae</taxon>
        <taxon>Prymnesiales</taxon>
        <taxon>Chrysochromulinaceae</taxon>
        <taxon>Chrysochromulina</taxon>
    </lineage>
</organism>
<dbReference type="Proteomes" id="UP000037460">
    <property type="component" value="Unassembled WGS sequence"/>
</dbReference>
<comment type="caution">
    <text evidence="2">The sequence shown here is derived from an EMBL/GenBank/DDBJ whole genome shotgun (WGS) entry which is preliminary data.</text>
</comment>
<name>A0A0M0JCV4_9EUKA</name>
<keyword evidence="3" id="KW-1185">Reference proteome</keyword>
<reference evidence="3" key="1">
    <citation type="journal article" date="2015" name="PLoS Genet.">
        <title>Genome Sequence and Transcriptome Analyses of Chrysochromulina tobin: Metabolic Tools for Enhanced Algal Fitness in the Prominent Order Prymnesiales (Haptophyceae).</title>
        <authorList>
            <person name="Hovde B.T."/>
            <person name="Deodato C.R."/>
            <person name="Hunsperger H.M."/>
            <person name="Ryken S.A."/>
            <person name="Yost W."/>
            <person name="Jha R.K."/>
            <person name="Patterson J."/>
            <person name="Monnat R.J. Jr."/>
            <person name="Barlow S.B."/>
            <person name="Starkenburg S.R."/>
            <person name="Cattolico R.A."/>
        </authorList>
    </citation>
    <scope>NUCLEOTIDE SEQUENCE</scope>
    <source>
        <strain evidence="3">CCMP291</strain>
    </source>
</reference>